<protein>
    <submittedName>
        <fullName evidence="7">Penicilin amidase</fullName>
    </submittedName>
</protein>
<dbReference type="Gene3D" id="1.10.1400.10">
    <property type="match status" value="1"/>
</dbReference>
<feature type="active site" description="Nucleophile" evidence="5">
    <location>
        <position position="202"/>
    </location>
</feature>
<dbReference type="STRING" id="362413.RC62_1299"/>
<dbReference type="InterPro" id="IPR014395">
    <property type="entry name" value="Pen/GL7ACA/AHL_acylase"/>
</dbReference>
<dbReference type="Gene3D" id="1.10.439.10">
    <property type="entry name" value="Penicillin Amidohydrolase, domain 1"/>
    <property type="match status" value="1"/>
</dbReference>
<dbReference type="Gene3D" id="2.30.120.10">
    <property type="match status" value="1"/>
</dbReference>
<dbReference type="AlphaFoldDB" id="A0A0Q0W5G8"/>
<sequence>MFDYPKILKLLFLICCINSQISAQKMNQKEISRLEKLAQQVSVIRDKWGTPHVYGKTDADAVFGLLYAQCEDDFKRIEMNYIEKLGRLSEIKGQSVLYNDLEIRLLIDTEEAKSDYKKAPLWLKKLLNSYADAINFYLYKNPQIKPALLTHFEPWFPLLWTDGSIGAISTADLSTGELKAFYSGNNDKVAYVEREKNVQTGSNGFAFSPSKTADGNTILYINPHTTFYFRPEVQITSEEGLNVYGAVTWGQFFIYQGFNDNCGWMHTSSNVDVADMYAEKITNKNNKLYYEFDKKLLPVIEKEIVIKYTEGGKLIPKKFKTYYTNNGPVMAKRDGKWISLKSNNRSMTSLIQSWVRTKSTSFDDYKKAMDLKANTSNNTVYADNKGNIAYWHGNFIPVRDKSLNWSKVVDGSISSTQWKGLHEVNETVHIYNPVNGWLQNCNSTPYTAAGENSPKRENYLPYMAPDGENFRGINAVRIFSKGNKYTLNKVIADGYDTKLSIFEILIPSLITVFEKNIKTTDPDYTELNEAISILKNWDYYARENSIATTLAVEWAYNLDPIILKAYIDEGQVDQVENTKNFAANATVKQLIPQLQEVLKDLKSKWGSWKVAWGEINRFQRTSGDIDLKYDDSKPSLPIAFGPGSWGSLPSFKSSYQNGSKKRYGYNGNSFVCAVEFGSKIKAKSLLAGGNSGDPNSKHFNDQAEMYQNGEFKEVLFYKEDVIKNAGKTYHPGE</sequence>
<evidence type="ECO:0000313" key="7">
    <source>
        <dbReference type="EMBL" id="KQB39613.1"/>
    </source>
</evidence>
<evidence type="ECO:0000256" key="5">
    <source>
        <dbReference type="PIRSR" id="PIRSR001227-1"/>
    </source>
</evidence>
<accession>A0A0Q0W5G8</accession>
<dbReference type="GO" id="GO:0016811">
    <property type="term" value="F:hydrolase activity, acting on carbon-nitrogen (but not peptide) bonds, in linear amides"/>
    <property type="evidence" value="ECO:0007669"/>
    <property type="project" value="InterPro"/>
</dbReference>
<proteinExistence type="inferred from homology"/>
<dbReference type="InterPro" id="IPR043147">
    <property type="entry name" value="Penicillin_amidase_A-knob"/>
</dbReference>
<comment type="cofactor">
    <cofactor evidence="6">
        <name>Ca(2+)</name>
        <dbReference type="ChEBI" id="CHEBI:29108"/>
    </cofactor>
    <text evidence="6">Binds 1 Ca(2+) ion per dimer.</text>
</comment>
<evidence type="ECO:0000256" key="4">
    <source>
        <dbReference type="ARBA" id="ARBA00023145"/>
    </source>
</evidence>
<keyword evidence="6" id="KW-0106">Calcium</keyword>
<dbReference type="GO" id="GO:0017000">
    <property type="term" value="P:antibiotic biosynthetic process"/>
    <property type="evidence" value="ECO:0007669"/>
    <property type="project" value="InterPro"/>
</dbReference>
<dbReference type="InterPro" id="IPR043146">
    <property type="entry name" value="Penicillin_amidase_N_B-knob"/>
</dbReference>
<evidence type="ECO:0000313" key="8">
    <source>
        <dbReference type="Proteomes" id="UP000050443"/>
    </source>
</evidence>
<dbReference type="PANTHER" id="PTHR34218">
    <property type="entry name" value="PEPTIDASE S45 PENICILLIN AMIDASE"/>
    <property type="match status" value="1"/>
</dbReference>
<dbReference type="EMBL" id="JRLF01000012">
    <property type="protein sequence ID" value="KQB39613.1"/>
    <property type="molecule type" value="Genomic_DNA"/>
</dbReference>
<evidence type="ECO:0000256" key="2">
    <source>
        <dbReference type="ARBA" id="ARBA00022729"/>
    </source>
</evidence>
<dbReference type="OrthoDB" id="9759796at2"/>
<comment type="caution">
    <text evidence="7">The sequence shown here is derived from an EMBL/GenBank/DDBJ whole genome shotgun (WGS) entry which is preliminary data.</text>
</comment>
<dbReference type="InterPro" id="IPR029055">
    <property type="entry name" value="Ntn_hydrolases_N"/>
</dbReference>
<evidence type="ECO:0000256" key="3">
    <source>
        <dbReference type="ARBA" id="ARBA00022801"/>
    </source>
</evidence>
<dbReference type="Pfam" id="PF01804">
    <property type="entry name" value="Penicil_amidase"/>
    <property type="match status" value="1"/>
</dbReference>
<dbReference type="Gene3D" id="3.60.20.10">
    <property type="entry name" value="Glutamine Phosphoribosylpyrophosphate, subunit 1, domain 1"/>
    <property type="match status" value="1"/>
</dbReference>
<dbReference type="PIRSF" id="PIRSF001227">
    <property type="entry name" value="Pen_acylase"/>
    <property type="match status" value="1"/>
</dbReference>
<dbReference type="SUPFAM" id="SSF56235">
    <property type="entry name" value="N-terminal nucleophile aminohydrolases (Ntn hydrolases)"/>
    <property type="match status" value="1"/>
</dbReference>
<dbReference type="GO" id="GO:0046872">
    <property type="term" value="F:metal ion binding"/>
    <property type="evidence" value="ECO:0007669"/>
    <property type="project" value="UniProtKB-KW"/>
</dbReference>
<keyword evidence="4" id="KW-0865">Zymogen</keyword>
<feature type="binding site" evidence="6">
    <location>
        <position position="275"/>
    </location>
    <ligand>
        <name>Ca(2+)</name>
        <dbReference type="ChEBI" id="CHEBI:29108"/>
    </ligand>
</feature>
<evidence type="ECO:0000256" key="6">
    <source>
        <dbReference type="PIRSR" id="PIRSR001227-2"/>
    </source>
</evidence>
<feature type="binding site" evidence="6">
    <location>
        <position position="272"/>
    </location>
    <ligand>
        <name>Ca(2+)</name>
        <dbReference type="ChEBI" id="CHEBI:29108"/>
    </ligand>
</feature>
<keyword evidence="3" id="KW-0378">Hydrolase</keyword>
<dbReference type="InterPro" id="IPR023343">
    <property type="entry name" value="Penicillin_amidase_dom1"/>
</dbReference>
<name>A0A0Q0W5G8_9FLAO</name>
<gene>
    <name evidence="7" type="ORF">RC62_1299</name>
</gene>
<evidence type="ECO:0000256" key="1">
    <source>
        <dbReference type="ARBA" id="ARBA00006586"/>
    </source>
</evidence>
<keyword evidence="2" id="KW-0732">Signal</keyword>
<dbReference type="Proteomes" id="UP000050443">
    <property type="component" value="Unassembled WGS sequence"/>
</dbReference>
<reference evidence="7 8" key="1">
    <citation type="submission" date="2014-09" db="EMBL/GenBank/DDBJ databases">
        <title>Genome sequence of Flavobacterium aquidurense RC62.</title>
        <authorList>
            <person name="Kim J.F."/>
            <person name="Kwak M.-J."/>
        </authorList>
    </citation>
    <scope>NUCLEOTIDE SEQUENCE [LARGE SCALE GENOMIC DNA]</scope>
    <source>
        <strain evidence="7 8">RC62</strain>
    </source>
</reference>
<dbReference type="PATRIC" id="fig|362413.3.peg.1269"/>
<keyword evidence="6" id="KW-0479">Metal-binding</keyword>
<organism evidence="7 8">
    <name type="scientific">Flavobacterium aquidurense</name>
    <dbReference type="NCBI Taxonomy" id="362413"/>
    <lineage>
        <taxon>Bacteria</taxon>
        <taxon>Pseudomonadati</taxon>
        <taxon>Bacteroidota</taxon>
        <taxon>Flavobacteriia</taxon>
        <taxon>Flavobacteriales</taxon>
        <taxon>Flavobacteriaceae</taxon>
        <taxon>Flavobacterium</taxon>
    </lineage>
</organism>
<comment type="similarity">
    <text evidence="1">Belongs to the peptidase S45 family.</text>
</comment>
<dbReference type="InterPro" id="IPR002692">
    <property type="entry name" value="S45"/>
</dbReference>
<dbReference type="PANTHER" id="PTHR34218:SF3">
    <property type="entry name" value="ACYL-HOMOSERINE LACTONE ACYLASE PVDQ"/>
    <property type="match status" value="1"/>
</dbReference>